<name>A0A0A9GBD7_ARUDO</name>
<accession>A0A0A9GBD7</accession>
<reference evidence="1" key="1">
    <citation type="submission" date="2014-09" db="EMBL/GenBank/DDBJ databases">
        <authorList>
            <person name="Magalhaes I.L.F."/>
            <person name="Oliveira U."/>
            <person name="Santos F.R."/>
            <person name="Vidigal T.H.D.A."/>
            <person name="Brescovit A.D."/>
            <person name="Santos A.J."/>
        </authorList>
    </citation>
    <scope>NUCLEOTIDE SEQUENCE</scope>
    <source>
        <tissue evidence="1">Shoot tissue taken approximately 20 cm above the soil surface</tissue>
    </source>
</reference>
<dbReference type="AlphaFoldDB" id="A0A0A9GBD7"/>
<protein>
    <submittedName>
        <fullName evidence="1">Uncharacterized protein</fullName>
    </submittedName>
</protein>
<organism evidence="1">
    <name type="scientific">Arundo donax</name>
    <name type="common">Giant reed</name>
    <name type="synonym">Donax arundinaceus</name>
    <dbReference type="NCBI Taxonomy" id="35708"/>
    <lineage>
        <taxon>Eukaryota</taxon>
        <taxon>Viridiplantae</taxon>
        <taxon>Streptophyta</taxon>
        <taxon>Embryophyta</taxon>
        <taxon>Tracheophyta</taxon>
        <taxon>Spermatophyta</taxon>
        <taxon>Magnoliopsida</taxon>
        <taxon>Liliopsida</taxon>
        <taxon>Poales</taxon>
        <taxon>Poaceae</taxon>
        <taxon>PACMAD clade</taxon>
        <taxon>Arundinoideae</taxon>
        <taxon>Arundineae</taxon>
        <taxon>Arundo</taxon>
    </lineage>
</organism>
<sequence length="59" mass="6855">MGITLICKYKFKSMLPAKTISQSVHHSLQFSFPFTLLRHTVLFLCPSFTQIVHARLVYQ</sequence>
<dbReference type="EMBL" id="GBRH01178035">
    <property type="protein sequence ID" value="JAE19861.1"/>
    <property type="molecule type" value="Transcribed_RNA"/>
</dbReference>
<evidence type="ECO:0000313" key="1">
    <source>
        <dbReference type="EMBL" id="JAE19861.1"/>
    </source>
</evidence>
<proteinExistence type="predicted"/>
<reference evidence="1" key="2">
    <citation type="journal article" date="2015" name="Data Brief">
        <title>Shoot transcriptome of the giant reed, Arundo donax.</title>
        <authorList>
            <person name="Barrero R.A."/>
            <person name="Guerrero F.D."/>
            <person name="Moolhuijzen P."/>
            <person name="Goolsby J.A."/>
            <person name="Tidwell J."/>
            <person name="Bellgard S.E."/>
            <person name="Bellgard M.I."/>
        </authorList>
    </citation>
    <scope>NUCLEOTIDE SEQUENCE</scope>
    <source>
        <tissue evidence="1">Shoot tissue taken approximately 20 cm above the soil surface</tissue>
    </source>
</reference>